<dbReference type="InterPro" id="IPR036602">
    <property type="entry name" value="tRNA_yW-synthesising-like_sf"/>
</dbReference>
<dbReference type="PANTHER" id="PTHR48418">
    <property type="entry name" value="TRNA WYBUTOSINE-SYNTHESIZING PROTEIN 3"/>
    <property type="match status" value="1"/>
</dbReference>
<feature type="domain" description="tRNA wybutosine-synthesizing protein" evidence="12">
    <location>
        <begin position="3"/>
        <end position="211"/>
    </location>
</feature>
<dbReference type="GO" id="GO:0008168">
    <property type="term" value="F:methyltransferase activity"/>
    <property type="evidence" value="ECO:0007669"/>
    <property type="project" value="UniProtKB-KW"/>
</dbReference>
<evidence type="ECO:0000256" key="7">
    <source>
        <dbReference type="ARBA" id="ARBA00030554"/>
    </source>
</evidence>
<name>F4RY46_MELLP</name>
<dbReference type="RefSeq" id="XP_007414106.1">
    <property type="nucleotide sequence ID" value="XM_007414044.1"/>
</dbReference>
<accession>F4RY46</accession>
<keyword evidence="14" id="KW-1185">Reference proteome</keyword>
<dbReference type="FunFam" id="3.30.1960.10:FF:000003">
    <property type="entry name" value="tRNA methyltransferase"/>
    <property type="match status" value="1"/>
</dbReference>
<comment type="catalytic activity">
    <reaction evidence="8">
        <text>4-demethyl-7-[(3S)-3-amino-3-carboxypropyl]wyosine(37) in tRNA(Phe) + S-adenosyl-L-methionine = 7-[(3S)-3-amino-3-carboxypropyl]wyosine(37) in tRNA(Phe) + S-adenosyl-L-homocysteine + H(+)</text>
        <dbReference type="Rhea" id="RHEA:36635"/>
        <dbReference type="Rhea" id="RHEA-COMP:10378"/>
        <dbReference type="Rhea" id="RHEA-COMP:10379"/>
        <dbReference type="ChEBI" id="CHEBI:15378"/>
        <dbReference type="ChEBI" id="CHEBI:57856"/>
        <dbReference type="ChEBI" id="CHEBI:59789"/>
        <dbReference type="ChEBI" id="CHEBI:73543"/>
        <dbReference type="ChEBI" id="CHEBI:73550"/>
        <dbReference type="EC" id="2.1.1.282"/>
    </reaction>
</comment>
<dbReference type="EC" id="2.1.1.282" evidence="2"/>
<keyword evidence="3" id="KW-0489">Methyltransferase</keyword>
<dbReference type="GO" id="GO:0008033">
    <property type="term" value="P:tRNA processing"/>
    <property type="evidence" value="ECO:0007669"/>
    <property type="project" value="UniProtKB-KW"/>
</dbReference>
<reference evidence="14" key="1">
    <citation type="journal article" date="2011" name="Proc. Natl. Acad. Sci. U.S.A.">
        <title>Obligate biotrophy features unraveled by the genomic analysis of rust fungi.</title>
        <authorList>
            <person name="Duplessis S."/>
            <person name="Cuomo C.A."/>
            <person name="Lin Y.-C."/>
            <person name="Aerts A."/>
            <person name="Tisserant E."/>
            <person name="Veneault-Fourrey C."/>
            <person name="Joly D.L."/>
            <person name="Hacquard S."/>
            <person name="Amselem J."/>
            <person name="Cantarel B.L."/>
            <person name="Chiu R."/>
            <person name="Coutinho P.M."/>
            <person name="Feau N."/>
            <person name="Field M."/>
            <person name="Frey P."/>
            <person name="Gelhaye E."/>
            <person name="Goldberg J."/>
            <person name="Grabherr M.G."/>
            <person name="Kodira C.D."/>
            <person name="Kohler A."/>
            <person name="Kuees U."/>
            <person name="Lindquist E.A."/>
            <person name="Lucas S.M."/>
            <person name="Mago R."/>
            <person name="Mauceli E."/>
            <person name="Morin E."/>
            <person name="Murat C."/>
            <person name="Pangilinan J.L."/>
            <person name="Park R."/>
            <person name="Pearson M."/>
            <person name="Quesneville H."/>
            <person name="Rouhier N."/>
            <person name="Sakthikumar S."/>
            <person name="Salamov A.A."/>
            <person name="Schmutz J."/>
            <person name="Selles B."/>
            <person name="Shapiro H."/>
            <person name="Tanguay P."/>
            <person name="Tuskan G.A."/>
            <person name="Henrissat B."/>
            <person name="Van de Peer Y."/>
            <person name="Rouze P."/>
            <person name="Ellis J.G."/>
            <person name="Dodds P.N."/>
            <person name="Schein J.E."/>
            <person name="Zhong S."/>
            <person name="Hamelin R.C."/>
            <person name="Grigoriev I.V."/>
            <person name="Szabo L.J."/>
            <person name="Martin F."/>
        </authorList>
    </citation>
    <scope>NUCLEOTIDE SEQUENCE [LARGE SCALE GENOMIC DNA]</scope>
    <source>
        <strain evidence="14">98AG31 / pathotype 3-4-7</strain>
    </source>
</reference>
<proteinExistence type="inferred from homology"/>
<dbReference type="GO" id="GO:0032259">
    <property type="term" value="P:methylation"/>
    <property type="evidence" value="ECO:0007669"/>
    <property type="project" value="UniProtKB-KW"/>
</dbReference>
<evidence type="ECO:0000256" key="4">
    <source>
        <dbReference type="ARBA" id="ARBA00022679"/>
    </source>
</evidence>
<comment type="function">
    <text evidence="9">S-adenosyl-L-methionine-dependent methyltransferase that acts as a component of the wybutosine biosynthesis pathway. Wybutosine is a hyper modified guanosine with a tricyclic base found at the 3'-position adjacent to the anticodon of eukaryotic phenylalanine tRNA. Probably methylates N-4 position of wybutosine-86 to produce wybutosine-72.</text>
</comment>
<keyword evidence="4" id="KW-0808">Transferase</keyword>
<evidence type="ECO:0000256" key="3">
    <source>
        <dbReference type="ARBA" id="ARBA00022603"/>
    </source>
</evidence>
<evidence type="ECO:0000256" key="6">
    <source>
        <dbReference type="ARBA" id="ARBA00022694"/>
    </source>
</evidence>
<comment type="similarity">
    <text evidence="1">Belongs to the TYW3 family.</text>
</comment>
<organism evidence="14">
    <name type="scientific">Melampsora larici-populina (strain 98AG31 / pathotype 3-4-7)</name>
    <name type="common">Poplar leaf rust fungus</name>
    <dbReference type="NCBI Taxonomy" id="747676"/>
    <lineage>
        <taxon>Eukaryota</taxon>
        <taxon>Fungi</taxon>
        <taxon>Dikarya</taxon>
        <taxon>Basidiomycota</taxon>
        <taxon>Pucciniomycotina</taxon>
        <taxon>Pucciniomycetes</taxon>
        <taxon>Pucciniales</taxon>
        <taxon>Melampsoraceae</taxon>
        <taxon>Melampsora</taxon>
    </lineage>
</organism>
<dbReference type="FunCoup" id="F4RY46">
    <property type="interactions" value="78"/>
</dbReference>
<keyword evidence="5" id="KW-0949">S-adenosyl-L-methionine</keyword>
<protein>
    <recommendedName>
        <fullName evidence="10">tRNA wybutosine-synthesizing protein 3</fullName>
        <ecNumber evidence="2">2.1.1.282</ecNumber>
    </recommendedName>
    <alternativeName>
        <fullName evidence="7">tRNA(Phe) 7-((3-amino-3-carboxypropyl)-4-demethylwyosine(37)-N(4))-methyltransferase</fullName>
    </alternativeName>
</protein>
<sequence>MVDRSTKGSIDEPALPFLRLFNAHPDWITTSTCSGRLVTYLPGPTMATGTSKISPVNGKGGGDWLFVSHSTLSPSQLASPISTLFGGRDVDTTHCVRSEVSDRIIQMTYQPPVLHLMARSISIAATVLHAAIGAGFRNSGITVGQGGRVILAIRSSTGGLDVPIARLAKETDDAKIELLVTEDYLSDLLAMGNRLMEKNESRLSRLLAAFELALKQPEPNVEWETPEERRRRMKAEGLALQSKGNTVQTNETTTEDDIDLDGMQLLDDV</sequence>
<evidence type="ECO:0000256" key="10">
    <source>
        <dbReference type="ARBA" id="ARBA00069229"/>
    </source>
</evidence>
<evidence type="ECO:0000313" key="13">
    <source>
        <dbReference type="EMBL" id="EGG02704.1"/>
    </source>
</evidence>
<dbReference type="Proteomes" id="UP000001072">
    <property type="component" value="Unassembled WGS sequence"/>
</dbReference>
<evidence type="ECO:0000256" key="1">
    <source>
        <dbReference type="ARBA" id="ARBA00008569"/>
    </source>
</evidence>
<gene>
    <name evidence="13" type="ORF">MELLADRAFT_38436</name>
</gene>
<dbReference type="EMBL" id="GL883129">
    <property type="protein sequence ID" value="EGG02704.1"/>
    <property type="molecule type" value="Genomic_DNA"/>
</dbReference>
<dbReference type="SUPFAM" id="SSF111278">
    <property type="entry name" value="SSo0622-like"/>
    <property type="match status" value="1"/>
</dbReference>
<feature type="compositionally biased region" description="Polar residues" evidence="11">
    <location>
        <begin position="242"/>
        <end position="252"/>
    </location>
</feature>
<dbReference type="AlphaFoldDB" id="F4RY46"/>
<evidence type="ECO:0000313" key="14">
    <source>
        <dbReference type="Proteomes" id="UP000001072"/>
    </source>
</evidence>
<dbReference type="PANTHER" id="PTHR48418:SF1">
    <property type="entry name" value="TRNA WYBUTOSINE-SYNTHESIZING PROTEIN 3"/>
    <property type="match status" value="1"/>
</dbReference>
<dbReference type="KEGG" id="mlr:MELLADRAFT_38436"/>
<feature type="region of interest" description="Disordered" evidence="11">
    <location>
        <begin position="237"/>
        <end position="257"/>
    </location>
</feature>
<dbReference type="GeneID" id="18927717"/>
<dbReference type="HOGENOM" id="CLU_047426_0_1_1"/>
<dbReference type="InterPro" id="IPR003827">
    <property type="entry name" value="tRNA_yW-synthesising"/>
</dbReference>
<dbReference type="Gene3D" id="3.30.1960.10">
    <property type="entry name" value="tRNA wybutosine-synthesizing-like"/>
    <property type="match status" value="1"/>
</dbReference>
<dbReference type="eggNOG" id="KOG1228">
    <property type="taxonomic scope" value="Eukaryota"/>
</dbReference>
<dbReference type="OrthoDB" id="48625at2759"/>
<evidence type="ECO:0000259" key="12">
    <source>
        <dbReference type="Pfam" id="PF02676"/>
    </source>
</evidence>
<evidence type="ECO:0000256" key="11">
    <source>
        <dbReference type="SAM" id="MobiDB-lite"/>
    </source>
</evidence>
<evidence type="ECO:0000256" key="5">
    <source>
        <dbReference type="ARBA" id="ARBA00022691"/>
    </source>
</evidence>
<dbReference type="STRING" id="747676.F4RY46"/>
<keyword evidence="6" id="KW-0819">tRNA processing</keyword>
<dbReference type="VEuPathDB" id="FungiDB:MELLADRAFT_38436"/>
<evidence type="ECO:0000256" key="8">
    <source>
        <dbReference type="ARBA" id="ARBA00049202"/>
    </source>
</evidence>
<dbReference type="InParanoid" id="F4RY46"/>
<evidence type="ECO:0000256" key="2">
    <source>
        <dbReference type="ARBA" id="ARBA00012750"/>
    </source>
</evidence>
<dbReference type="Pfam" id="PF02676">
    <property type="entry name" value="TYW3"/>
    <property type="match status" value="1"/>
</dbReference>
<evidence type="ECO:0000256" key="9">
    <source>
        <dbReference type="ARBA" id="ARBA00058049"/>
    </source>
</evidence>